<dbReference type="OrthoDB" id="7619493at2"/>
<dbReference type="AlphaFoldDB" id="A0A1B2AGH0"/>
<dbReference type="KEGG" id="ado:A6F68_02763"/>
<organism evidence="2 3">
    <name type="scientific">Tsuneonella dongtanensis</name>
    <dbReference type="NCBI Taxonomy" id="692370"/>
    <lineage>
        <taxon>Bacteria</taxon>
        <taxon>Pseudomonadati</taxon>
        <taxon>Pseudomonadota</taxon>
        <taxon>Alphaproteobacteria</taxon>
        <taxon>Sphingomonadales</taxon>
        <taxon>Erythrobacteraceae</taxon>
        <taxon>Tsuneonella</taxon>
    </lineage>
</organism>
<dbReference type="RefSeq" id="WP_067681266.1">
    <property type="nucleotide sequence ID" value="NZ_CP016591.1"/>
</dbReference>
<accession>A0A1B2AGH0</accession>
<keyword evidence="1" id="KW-0812">Transmembrane</keyword>
<reference evidence="2 3" key="1">
    <citation type="submission" date="2016-07" db="EMBL/GenBank/DDBJ databases">
        <title>Complete genome sequence of Altererythrobacter dongtanensis KCTC 22672, a type strain with esterase isolated from tidal flat.</title>
        <authorList>
            <person name="Cheng H."/>
            <person name="Wu Y.-H."/>
            <person name="Zhou P."/>
            <person name="Huo Y.-Y."/>
            <person name="Wang C.-S."/>
            <person name="Xu X.-W."/>
        </authorList>
    </citation>
    <scope>NUCLEOTIDE SEQUENCE [LARGE SCALE GENOMIC DNA]</scope>
    <source>
        <strain evidence="2 3">KCTC 22672</strain>
    </source>
</reference>
<gene>
    <name evidence="2" type="ORF">A6F68_02763</name>
</gene>
<evidence type="ECO:0000256" key="1">
    <source>
        <dbReference type="SAM" id="Phobius"/>
    </source>
</evidence>
<evidence type="ECO:0000313" key="2">
    <source>
        <dbReference type="EMBL" id="ANY21253.1"/>
    </source>
</evidence>
<keyword evidence="3" id="KW-1185">Reference proteome</keyword>
<feature type="transmembrane region" description="Helical" evidence="1">
    <location>
        <begin position="86"/>
        <end position="106"/>
    </location>
</feature>
<sequence length="109" mass="11466">MALWNIVLWAAAGFNLLIGAGAMLQKGASREGRMVGLLVLAFGVVYAFVALEPARHLPMLWAGVLGKAGAIAIMLPAVARGEAPKALGWILAGDALFVGFFLMMLLRMA</sequence>
<keyword evidence="1" id="KW-1133">Transmembrane helix</keyword>
<dbReference type="STRING" id="692370.A6F68_02763"/>
<protein>
    <submittedName>
        <fullName evidence="2">Uncharacterized protein</fullName>
    </submittedName>
</protein>
<evidence type="ECO:0000313" key="3">
    <source>
        <dbReference type="Proteomes" id="UP000092932"/>
    </source>
</evidence>
<name>A0A1B2AGH0_9SPHN</name>
<feature type="transmembrane region" description="Helical" evidence="1">
    <location>
        <begin position="60"/>
        <end position="79"/>
    </location>
</feature>
<keyword evidence="1" id="KW-0472">Membrane</keyword>
<dbReference type="EMBL" id="CP016591">
    <property type="protein sequence ID" value="ANY21253.1"/>
    <property type="molecule type" value="Genomic_DNA"/>
</dbReference>
<proteinExistence type="predicted"/>
<feature type="transmembrane region" description="Helical" evidence="1">
    <location>
        <begin position="36"/>
        <end position="54"/>
    </location>
</feature>
<feature type="transmembrane region" description="Helical" evidence="1">
    <location>
        <begin position="6"/>
        <end position="24"/>
    </location>
</feature>
<dbReference type="Proteomes" id="UP000092932">
    <property type="component" value="Chromosome"/>
</dbReference>